<reference evidence="1" key="1">
    <citation type="submission" date="2020-01" db="EMBL/GenBank/DDBJ databases">
        <authorList>
            <person name="Mishra B."/>
        </authorList>
    </citation>
    <scope>NUCLEOTIDE SEQUENCE [LARGE SCALE GENOMIC DNA]</scope>
</reference>
<name>A0A6D2IZV4_9BRAS</name>
<organism evidence="1 2">
    <name type="scientific">Microthlaspi erraticum</name>
    <dbReference type="NCBI Taxonomy" id="1685480"/>
    <lineage>
        <taxon>Eukaryota</taxon>
        <taxon>Viridiplantae</taxon>
        <taxon>Streptophyta</taxon>
        <taxon>Embryophyta</taxon>
        <taxon>Tracheophyta</taxon>
        <taxon>Spermatophyta</taxon>
        <taxon>Magnoliopsida</taxon>
        <taxon>eudicotyledons</taxon>
        <taxon>Gunneridae</taxon>
        <taxon>Pentapetalae</taxon>
        <taxon>rosids</taxon>
        <taxon>malvids</taxon>
        <taxon>Brassicales</taxon>
        <taxon>Brassicaceae</taxon>
        <taxon>Coluteocarpeae</taxon>
        <taxon>Microthlaspi</taxon>
    </lineage>
</organism>
<accession>A0A6D2IZV4</accession>
<keyword evidence="2" id="KW-1185">Reference proteome</keyword>
<protein>
    <recommendedName>
        <fullName evidence="3">Reverse transcriptase zinc-binding domain-containing protein</fullName>
    </recommendedName>
</protein>
<proteinExistence type="predicted"/>
<comment type="caution">
    <text evidence="1">The sequence shown here is derived from an EMBL/GenBank/DDBJ whole genome shotgun (WGS) entry which is preliminary data.</text>
</comment>
<dbReference type="AlphaFoldDB" id="A0A6D2IZV4"/>
<dbReference type="Proteomes" id="UP000467841">
    <property type="component" value="Unassembled WGS sequence"/>
</dbReference>
<evidence type="ECO:0008006" key="3">
    <source>
        <dbReference type="Google" id="ProtNLM"/>
    </source>
</evidence>
<dbReference type="OrthoDB" id="1099454at2759"/>
<dbReference type="EMBL" id="CACVBM020001096">
    <property type="protein sequence ID" value="CAA7030641.1"/>
    <property type="molecule type" value="Genomic_DNA"/>
</dbReference>
<gene>
    <name evidence="1" type="ORF">MERR_LOCUS17876</name>
</gene>
<evidence type="ECO:0000313" key="1">
    <source>
        <dbReference type="EMBL" id="CAA7030641.1"/>
    </source>
</evidence>
<evidence type="ECO:0000313" key="2">
    <source>
        <dbReference type="Proteomes" id="UP000467841"/>
    </source>
</evidence>
<sequence>MQGFLSLKDLECAQAKSGKSDLGSFDLVWKRVLSRLDRLQILFQTWEDLMVWMTASSVIAPQILRKFVVQATIFHLWRQRNNILHNQRLIPPDLIFNMLDRDIRNIINSRRRRKGCEILMQLWLR</sequence>